<dbReference type="EMBL" id="FNST01000002">
    <property type="protein sequence ID" value="SEC81231.1"/>
    <property type="molecule type" value="Genomic_DNA"/>
</dbReference>
<keyword evidence="2" id="KW-1185">Reference proteome</keyword>
<dbReference type="Proteomes" id="UP000198609">
    <property type="component" value="Unassembled WGS sequence"/>
</dbReference>
<organism evidence="1 2">
    <name type="scientific">Streptomyces melanosporofaciens</name>
    <dbReference type="NCBI Taxonomy" id="67327"/>
    <lineage>
        <taxon>Bacteria</taxon>
        <taxon>Bacillati</taxon>
        <taxon>Actinomycetota</taxon>
        <taxon>Actinomycetes</taxon>
        <taxon>Kitasatosporales</taxon>
        <taxon>Streptomycetaceae</taxon>
        <taxon>Streptomyces</taxon>
        <taxon>Streptomyces violaceusniger group</taxon>
    </lineage>
</organism>
<name>A0A1H4VLA3_STRMJ</name>
<proteinExistence type="predicted"/>
<dbReference type="AlphaFoldDB" id="A0A1H4VLA3"/>
<sequence>MFPRAEEAAAQSADNLTGFFHPDGLRIACDTFTAVTSGGEAR</sequence>
<evidence type="ECO:0000313" key="2">
    <source>
        <dbReference type="Proteomes" id="UP000198609"/>
    </source>
</evidence>
<accession>A0A1H4VLA3</accession>
<gene>
    <name evidence="1" type="ORF">SAMN04490356_5623</name>
</gene>
<evidence type="ECO:0000313" key="1">
    <source>
        <dbReference type="EMBL" id="SEC81231.1"/>
    </source>
</evidence>
<reference evidence="2" key="1">
    <citation type="submission" date="2016-10" db="EMBL/GenBank/DDBJ databases">
        <authorList>
            <person name="Varghese N."/>
            <person name="Submissions S."/>
        </authorList>
    </citation>
    <scope>NUCLEOTIDE SEQUENCE [LARGE SCALE GENOMIC DNA]</scope>
    <source>
        <strain evidence="2">DSM 40318</strain>
    </source>
</reference>
<protein>
    <submittedName>
        <fullName evidence="1">Uncharacterized protein</fullName>
    </submittedName>
</protein>